<evidence type="ECO:0000256" key="1">
    <source>
        <dbReference type="ARBA" id="ARBA00000083"/>
    </source>
</evidence>
<evidence type="ECO:0000313" key="13">
    <source>
        <dbReference type="EMBL" id="MBK1633337.1"/>
    </source>
</evidence>
<evidence type="ECO:0000256" key="3">
    <source>
        <dbReference type="ARBA" id="ARBA00004947"/>
    </source>
</evidence>
<keyword evidence="9 10" id="KW-0119">Carbohydrate metabolism</keyword>
<gene>
    <name evidence="13" type="primary">galE</name>
    <name evidence="13" type="ORF">CKO31_21800</name>
</gene>
<sequence>MRSLSAKNILVTGGAGYIGSHTCKALHRAGYRPVVCDNLLHGHRWAVRWGPLEQGNIADRQWLDDVLLRYQPIAAMHFAAYAYVGESVSEPAKYYRNNVAGTLTLLEALRDHGVERCVFSSTCATYGDPETVPIPDDAVQQPINPYGASKWMMERMLADFDRAYGLRSIALRYFNAAGADPDGEIGEWHDPETHLIPLAIAAAMGSGKELSIYGTDYDTPDGTAVRDYVHVADLAAAHVRALDRLLAGSGSGAMNLGTGRGRSVREVIDAVQRVGGRRVPVEEAPRRPGDPPVLVADAALAQRQLDWTPAYSGLDQIVETAWRWHESRTGGGAAEQVIDSRGVAGTKP</sequence>
<reference evidence="13 14" key="1">
    <citation type="journal article" date="2020" name="Microorganisms">
        <title>Osmotic Adaptation and Compatible Solute Biosynthesis of Phototrophic Bacteria as Revealed from Genome Analyses.</title>
        <authorList>
            <person name="Imhoff J.F."/>
            <person name="Rahn T."/>
            <person name="Kunzel S."/>
            <person name="Keller A."/>
            <person name="Neulinger S.C."/>
        </authorList>
    </citation>
    <scope>NUCLEOTIDE SEQUENCE [LARGE SCALE GENOMIC DNA]</scope>
    <source>
        <strain evidence="13 14">DSM 6210</strain>
    </source>
</reference>
<accession>A0ABS1CN16</accession>
<proteinExistence type="inferred from homology"/>
<evidence type="ECO:0000256" key="10">
    <source>
        <dbReference type="RuleBase" id="RU366046"/>
    </source>
</evidence>
<dbReference type="EC" id="5.1.3.2" evidence="5 10"/>
<dbReference type="InterPro" id="IPR001509">
    <property type="entry name" value="Epimerase_deHydtase"/>
</dbReference>
<dbReference type="Proteomes" id="UP000748752">
    <property type="component" value="Unassembled WGS sequence"/>
</dbReference>
<dbReference type="PANTHER" id="PTHR43725:SF53">
    <property type="entry name" value="UDP-ARABINOSE 4-EPIMERASE 1"/>
    <property type="match status" value="1"/>
</dbReference>
<feature type="region of interest" description="Disordered" evidence="11">
    <location>
        <begin position="329"/>
        <end position="348"/>
    </location>
</feature>
<dbReference type="SUPFAM" id="SSF51735">
    <property type="entry name" value="NAD(P)-binding Rossmann-fold domains"/>
    <property type="match status" value="1"/>
</dbReference>
<dbReference type="EMBL" id="NRRV01000079">
    <property type="protein sequence ID" value="MBK1633337.1"/>
    <property type="molecule type" value="Genomic_DNA"/>
</dbReference>
<protein>
    <recommendedName>
        <fullName evidence="6 10">UDP-glucose 4-epimerase</fullName>
        <ecNumber evidence="5 10">5.1.3.2</ecNumber>
    </recommendedName>
</protein>
<evidence type="ECO:0000256" key="11">
    <source>
        <dbReference type="SAM" id="MobiDB-lite"/>
    </source>
</evidence>
<evidence type="ECO:0000256" key="9">
    <source>
        <dbReference type="ARBA" id="ARBA00023277"/>
    </source>
</evidence>
<comment type="pathway">
    <text evidence="3 10">Carbohydrate metabolism; galactose metabolism.</text>
</comment>
<keyword evidence="8 10" id="KW-0413">Isomerase</keyword>
<evidence type="ECO:0000256" key="2">
    <source>
        <dbReference type="ARBA" id="ARBA00001911"/>
    </source>
</evidence>
<dbReference type="PANTHER" id="PTHR43725">
    <property type="entry name" value="UDP-GLUCOSE 4-EPIMERASE"/>
    <property type="match status" value="1"/>
</dbReference>
<organism evidence="13 14">
    <name type="scientific">Thiohalocapsa halophila</name>
    <dbReference type="NCBI Taxonomy" id="69359"/>
    <lineage>
        <taxon>Bacteria</taxon>
        <taxon>Pseudomonadati</taxon>
        <taxon>Pseudomonadota</taxon>
        <taxon>Gammaproteobacteria</taxon>
        <taxon>Chromatiales</taxon>
        <taxon>Chromatiaceae</taxon>
        <taxon>Thiohalocapsa</taxon>
    </lineage>
</organism>
<keyword evidence="14" id="KW-1185">Reference proteome</keyword>
<keyword evidence="7 10" id="KW-0520">NAD</keyword>
<dbReference type="Pfam" id="PF01370">
    <property type="entry name" value="Epimerase"/>
    <property type="match status" value="1"/>
</dbReference>
<evidence type="ECO:0000313" key="14">
    <source>
        <dbReference type="Proteomes" id="UP000748752"/>
    </source>
</evidence>
<evidence type="ECO:0000256" key="8">
    <source>
        <dbReference type="ARBA" id="ARBA00023235"/>
    </source>
</evidence>
<dbReference type="Gene3D" id="3.90.25.10">
    <property type="entry name" value="UDP-galactose 4-epimerase, domain 1"/>
    <property type="match status" value="1"/>
</dbReference>
<comment type="similarity">
    <text evidence="4 10">Belongs to the NAD(P)-dependent epimerase/dehydratase family.</text>
</comment>
<dbReference type="Gene3D" id="3.40.50.720">
    <property type="entry name" value="NAD(P)-binding Rossmann-like Domain"/>
    <property type="match status" value="1"/>
</dbReference>
<comment type="cofactor">
    <cofactor evidence="2 10">
        <name>NAD(+)</name>
        <dbReference type="ChEBI" id="CHEBI:57540"/>
    </cofactor>
</comment>
<dbReference type="InterPro" id="IPR005886">
    <property type="entry name" value="UDP_G4E"/>
</dbReference>
<evidence type="ECO:0000256" key="6">
    <source>
        <dbReference type="ARBA" id="ARBA00018569"/>
    </source>
</evidence>
<comment type="subunit">
    <text evidence="10">Homodimer.</text>
</comment>
<name>A0ABS1CN16_9GAMM</name>
<dbReference type="CDD" id="cd05247">
    <property type="entry name" value="UDP_G4E_1_SDR_e"/>
    <property type="match status" value="1"/>
</dbReference>
<dbReference type="NCBIfam" id="TIGR01179">
    <property type="entry name" value="galE"/>
    <property type="match status" value="1"/>
</dbReference>
<dbReference type="InterPro" id="IPR036291">
    <property type="entry name" value="NAD(P)-bd_dom_sf"/>
</dbReference>
<evidence type="ECO:0000259" key="12">
    <source>
        <dbReference type="Pfam" id="PF01370"/>
    </source>
</evidence>
<evidence type="ECO:0000256" key="4">
    <source>
        <dbReference type="ARBA" id="ARBA00007637"/>
    </source>
</evidence>
<comment type="caution">
    <text evidence="13">The sequence shown here is derived from an EMBL/GenBank/DDBJ whole genome shotgun (WGS) entry which is preliminary data.</text>
</comment>
<dbReference type="RefSeq" id="WP_200241666.1">
    <property type="nucleotide sequence ID" value="NZ_NRRV01000079.1"/>
</dbReference>
<feature type="domain" description="NAD-dependent epimerase/dehydratase" evidence="12">
    <location>
        <begin position="9"/>
        <end position="257"/>
    </location>
</feature>
<evidence type="ECO:0000256" key="7">
    <source>
        <dbReference type="ARBA" id="ARBA00023027"/>
    </source>
</evidence>
<evidence type="ECO:0000256" key="5">
    <source>
        <dbReference type="ARBA" id="ARBA00013189"/>
    </source>
</evidence>
<comment type="catalytic activity">
    <reaction evidence="1 10">
        <text>UDP-alpha-D-glucose = UDP-alpha-D-galactose</text>
        <dbReference type="Rhea" id="RHEA:22168"/>
        <dbReference type="ChEBI" id="CHEBI:58885"/>
        <dbReference type="ChEBI" id="CHEBI:66914"/>
        <dbReference type="EC" id="5.1.3.2"/>
    </reaction>
</comment>